<evidence type="ECO:0000313" key="5">
    <source>
        <dbReference type="EMBL" id="KXT00004.1"/>
    </source>
</evidence>
<evidence type="ECO:0000313" key="6">
    <source>
        <dbReference type="Proteomes" id="UP000073492"/>
    </source>
</evidence>
<reference evidence="5 6" key="1">
    <citation type="submission" date="2015-07" db="EMBL/GenBank/DDBJ databases">
        <title>Comparative genomics of the Sigatoka disease complex on banana suggests a link between parallel evolutionary changes in Pseudocercospora fijiensis and Pseudocercospora eumusae and increased virulence on the banana host.</title>
        <authorList>
            <person name="Chang T.-C."/>
            <person name="Salvucci A."/>
            <person name="Crous P.W."/>
            <person name="Stergiopoulos I."/>
        </authorList>
    </citation>
    <scope>NUCLEOTIDE SEQUENCE [LARGE SCALE GENOMIC DNA]</scope>
    <source>
        <strain evidence="5 6">CBS 116634</strain>
    </source>
</reference>
<evidence type="ECO:0000256" key="2">
    <source>
        <dbReference type="SAM" id="Phobius"/>
    </source>
</evidence>
<dbReference type="Pfam" id="PF12621">
    <property type="entry name" value="PHM7_ext"/>
    <property type="match status" value="1"/>
</dbReference>
<dbReference type="InterPro" id="IPR003864">
    <property type="entry name" value="CSC1/OSCA1-like_7TM"/>
</dbReference>
<protein>
    <recommendedName>
        <fullName evidence="7">CSC1/OSCA1-like 7TM region domain-containing protein</fullName>
    </recommendedName>
</protein>
<dbReference type="EMBL" id="LFZO01000694">
    <property type="protein sequence ID" value="KXT00004.1"/>
    <property type="molecule type" value="Genomic_DNA"/>
</dbReference>
<keyword evidence="2" id="KW-0472">Membrane</keyword>
<dbReference type="PANTHER" id="PTHR13018">
    <property type="entry name" value="PROBABLE MEMBRANE PROTEIN DUF221-RELATED"/>
    <property type="match status" value="1"/>
</dbReference>
<evidence type="ECO:0000256" key="1">
    <source>
        <dbReference type="SAM" id="MobiDB-lite"/>
    </source>
</evidence>
<dbReference type="InterPro" id="IPR022257">
    <property type="entry name" value="PHM7_ext"/>
</dbReference>
<dbReference type="Pfam" id="PF02714">
    <property type="entry name" value="RSN1_7TM"/>
    <property type="match status" value="1"/>
</dbReference>
<comment type="caution">
    <text evidence="5">The sequence shown here is derived from an EMBL/GenBank/DDBJ whole genome shotgun (WGS) entry which is preliminary data.</text>
</comment>
<keyword evidence="2" id="KW-0812">Transmembrane</keyword>
<feature type="region of interest" description="Disordered" evidence="1">
    <location>
        <begin position="246"/>
        <end position="265"/>
    </location>
</feature>
<dbReference type="GO" id="GO:0005227">
    <property type="term" value="F:calcium-activated cation channel activity"/>
    <property type="evidence" value="ECO:0007669"/>
    <property type="project" value="InterPro"/>
</dbReference>
<sequence length="376" mass="41062">MSLVPILCNILAKLFEPTQSSVQMKVQAGYFPFQVIQVFLITTFASGAASVAAQIVQSPTTAPTLLAQTLPKASNFYISYFILFGLLTAALQLLNVGPLLFIVVLGSFRTRHHGNHTNATSGWGSVYPKFTNLGVIALSYSSIAPLVLGFAAIGFSLLSLALRYNALFTLGTNVSTRGESYARALKQLITGIYLSEVCVIGLFAIGVGSSNGPLVLLVATVAWLQRVLKKLEQGFPNAEHLPYQGTDADDAEKGVNAPSSHPKQPLKNSHSFIHRLNAFFSFFFFFFFFFFRPRSSNHFFESRNFTSVASTHRNDMTRHTSILLSSMNECPGIWIAKDEGGLSKQEISDRTKEVGEGLETSDEGAWITPRGEVGVV</sequence>
<evidence type="ECO:0000259" key="3">
    <source>
        <dbReference type="Pfam" id="PF02714"/>
    </source>
</evidence>
<accession>A0A139HC27</accession>
<organism evidence="5 6">
    <name type="scientific">Pseudocercospora musae</name>
    <dbReference type="NCBI Taxonomy" id="113226"/>
    <lineage>
        <taxon>Eukaryota</taxon>
        <taxon>Fungi</taxon>
        <taxon>Dikarya</taxon>
        <taxon>Ascomycota</taxon>
        <taxon>Pezizomycotina</taxon>
        <taxon>Dothideomycetes</taxon>
        <taxon>Dothideomycetidae</taxon>
        <taxon>Mycosphaerellales</taxon>
        <taxon>Mycosphaerellaceae</taxon>
        <taxon>Pseudocercospora</taxon>
    </lineage>
</organism>
<feature type="transmembrane region" description="Helical" evidence="2">
    <location>
        <begin position="272"/>
        <end position="291"/>
    </location>
</feature>
<feature type="domain" description="10TM putative phosphate transporter extracellular tail" evidence="4">
    <location>
        <begin position="322"/>
        <end position="373"/>
    </location>
</feature>
<dbReference type="Proteomes" id="UP000073492">
    <property type="component" value="Unassembled WGS sequence"/>
</dbReference>
<dbReference type="PANTHER" id="PTHR13018:SF26">
    <property type="entry name" value="DOMAIN PROTEIN, PUTATIVE (AFU_ORTHOLOGUE AFUA_5G10920)-RELATED"/>
    <property type="match status" value="1"/>
</dbReference>
<gene>
    <name evidence="5" type="ORF">AC579_3026</name>
</gene>
<dbReference type="AlphaFoldDB" id="A0A139HC27"/>
<name>A0A139HC27_9PEZI</name>
<evidence type="ECO:0000259" key="4">
    <source>
        <dbReference type="Pfam" id="PF12621"/>
    </source>
</evidence>
<proteinExistence type="predicted"/>
<evidence type="ECO:0008006" key="7">
    <source>
        <dbReference type="Google" id="ProtNLM"/>
    </source>
</evidence>
<feature type="transmembrane region" description="Helical" evidence="2">
    <location>
        <begin position="35"/>
        <end position="56"/>
    </location>
</feature>
<feature type="transmembrane region" description="Helical" evidence="2">
    <location>
        <begin position="77"/>
        <end position="105"/>
    </location>
</feature>
<feature type="transmembrane region" description="Helical" evidence="2">
    <location>
        <begin position="143"/>
        <end position="167"/>
    </location>
</feature>
<feature type="domain" description="CSC1/OSCA1-like 7TM region" evidence="3">
    <location>
        <begin position="1"/>
        <end position="203"/>
    </location>
</feature>
<dbReference type="GO" id="GO:0005886">
    <property type="term" value="C:plasma membrane"/>
    <property type="evidence" value="ECO:0007669"/>
    <property type="project" value="TreeGrafter"/>
</dbReference>
<keyword evidence="6" id="KW-1185">Reference proteome</keyword>
<keyword evidence="2" id="KW-1133">Transmembrane helix</keyword>
<dbReference type="OrthoDB" id="1076608at2759"/>
<dbReference type="InterPro" id="IPR045122">
    <property type="entry name" value="Csc1-like"/>
</dbReference>